<evidence type="ECO:0000313" key="1">
    <source>
        <dbReference type="EMBL" id="JAD15801.1"/>
    </source>
</evidence>
<protein>
    <submittedName>
        <fullName evidence="1">Uncharacterized protein</fullName>
    </submittedName>
</protein>
<accession>A0A0A8XPY2</accession>
<reference evidence="1" key="1">
    <citation type="submission" date="2014-09" db="EMBL/GenBank/DDBJ databases">
        <authorList>
            <person name="Magalhaes I.L.F."/>
            <person name="Oliveira U."/>
            <person name="Santos F.R."/>
            <person name="Vidigal T.H.D.A."/>
            <person name="Brescovit A.D."/>
            <person name="Santos A.J."/>
        </authorList>
    </citation>
    <scope>NUCLEOTIDE SEQUENCE</scope>
    <source>
        <tissue evidence="1">Shoot tissue taken approximately 20 cm above the soil surface</tissue>
    </source>
</reference>
<dbReference type="AlphaFoldDB" id="A0A0A8XPY2"/>
<name>A0A0A8XPY2_ARUDO</name>
<organism evidence="1">
    <name type="scientific">Arundo donax</name>
    <name type="common">Giant reed</name>
    <name type="synonym">Donax arundinaceus</name>
    <dbReference type="NCBI Taxonomy" id="35708"/>
    <lineage>
        <taxon>Eukaryota</taxon>
        <taxon>Viridiplantae</taxon>
        <taxon>Streptophyta</taxon>
        <taxon>Embryophyta</taxon>
        <taxon>Tracheophyta</taxon>
        <taxon>Spermatophyta</taxon>
        <taxon>Magnoliopsida</taxon>
        <taxon>Liliopsida</taxon>
        <taxon>Poales</taxon>
        <taxon>Poaceae</taxon>
        <taxon>PACMAD clade</taxon>
        <taxon>Arundinoideae</taxon>
        <taxon>Arundineae</taxon>
        <taxon>Arundo</taxon>
    </lineage>
</organism>
<reference evidence="1" key="2">
    <citation type="journal article" date="2015" name="Data Brief">
        <title>Shoot transcriptome of the giant reed, Arundo donax.</title>
        <authorList>
            <person name="Barrero R.A."/>
            <person name="Guerrero F.D."/>
            <person name="Moolhuijzen P."/>
            <person name="Goolsby J.A."/>
            <person name="Tidwell J."/>
            <person name="Bellgard S.E."/>
            <person name="Bellgard M.I."/>
        </authorList>
    </citation>
    <scope>NUCLEOTIDE SEQUENCE</scope>
    <source>
        <tissue evidence="1">Shoot tissue taken approximately 20 cm above the soil surface</tissue>
    </source>
</reference>
<dbReference type="EMBL" id="GBRH01282094">
    <property type="protein sequence ID" value="JAD15801.1"/>
    <property type="molecule type" value="Transcribed_RNA"/>
</dbReference>
<sequence>MEIYSRDQKIHEVVALTGRRRLVPDPVARTLLVAVMQLSDQAANDLLGSTGAAMLQERAHKTELKSVGVEADVGLTSPAVPHLVVRAIYGRNAGFCHALGRKGSFRLR</sequence>
<proteinExistence type="predicted"/>